<keyword evidence="1" id="KW-1133">Transmembrane helix</keyword>
<name>A0ABS8Q7T1_9BURK</name>
<keyword evidence="1" id="KW-0472">Membrane</keyword>
<accession>A0ABS8Q7T1</accession>
<feature type="transmembrane region" description="Helical" evidence="1">
    <location>
        <begin position="15"/>
        <end position="37"/>
    </location>
</feature>
<proteinExistence type="predicted"/>
<evidence type="ECO:0000256" key="1">
    <source>
        <dbReference type="SAM" id="Phobius"/>
    </source>
</evidence>
<gene>
    <name evidence="2" type="ORF">LQ564_15995</name>
</gene>
<evidence type="ECO:0000313" key="2">
    <source>
        <dbReference type="EMBL" id="MCD2517815.1"/>
    </source>
</evidence>
<keyword evidence="1" id="KW-0812">Transmembrane</keyword>
<feature type="transmembrane region" description="Helical" evidence="1">
    <location>
        <begin position="49"/>
        <end position="65"/>
    </location>
</feature>
<dbReference type="EMBL" id="JAJNOC010000005">
    <property type="protein sequence ID" value="MCD2517815.1"/>
    <property type="molecule type" value="Genomic_DNA"/>
</dbReference>
<dbReference type="Proteomes" id="UP001179361">
    <property type="component" value="Unassembled WGS sequence"/>
</dbReference>
<protein>
    <submittedName>
        <fullName evidence="2">Uncharacterized protein</fullName>
    </submittedName>
</protein>
<dbReference type="RefSeq" id="WP_231059107.1">
    <property type="nucleotide sequence ID" value="NZ_JAJNOC010000005.1"/>
</dbReference>
<keyword evidence="3" id="KW-1185">Reference proteome</keyword>
<comment type="caution">
    <text evidence="2">The sequence shown here is derived from an EMBL/GenBank/DDBJ whole genome shotgun (WGS) entry which is preliminary data.</text>
</comment>
<sequence length="471" mass="50243">MTTASTTPMRQAAEWLKYGAVTLAVFLVCWTIVLWFWHKSHEEPGTGELVLSLLVLPLVLLLGIWKTSKMIAASDAATIAAGAKRAATPPIVKAAVENRAPVLAVVAASMRSPHGNSAEELAGAIADNEARADLDRELVDDNGFPVMTARSDDALDEALQEEIAEWLSGQGIAHLHLSEEQWRALILATGVAGELGCRAGELMPEKGTPPMLQLRLLLPHDWQDDVRHAATMWLKHAVSQYGWPVDRIAVPEVPDGALTPTAILAQLIPVPAQPVLFMAIVIACASLIGQESVDRMAANDSLFTSSSQARGQIPGEGAAGLLLTDLVQAEQVGFSNIALLGPFSEKRRASSADETRRNDATVLLELTEQIATAGGVALSQIEMILADTAHRSNRVLELMGLAAPAIPQVDAADDVVRVGLGSGSCSAVPFMTVLALAQHHARERRAPILCVSNEDPHLRAVALVRPMKRDA</sequence>
<organism evidence="2 3">
    <name type="scientific">Massilia phyllostachyos</name>
    <dbReference type="NCBI Taxonomy" id="2898585"/>
    <lineage>
        <taxon>Bacteria</taxon>
        <taxon>Pseudomonadati</taxon>
        <taxon>Pseudomonadota</taxon>
        <taxon>Betaproteobacteria</taxon>
        <taxon>Burkholderiales</taxon>
        <taxon>Oxalobacteraceae</taxon>
        <taxon>Telluria group</taxon>
        <taxon>Massilia</taxon>
    </lineage>
</organism>
<evidence type="ECO:0000313" key="3">
    <source>
        <dbReference type="Proteomes" id="UP001179361"/>
    </source>
</evidence>
<reference evidence="2" key="1">
    <citation type="submission" date="2021-11" db="EMBL/GenBank/DDBJ databases">
        <title>The complete genome of Massilia sp sp. G4R7.</title>
        <authorList>
            <person name="Liu L."/>
            <person name="Yue J."/>
            <person name="Yuan J."/>
            <person name="Yang F."/>
            <person name="Li L."/>
        </authorList>
    </citation>
    <scope>NUCLEOTIDE SEQUENCE</scope>
    <source>
        <strain evidence="2">G4R7</strain>
    </source>
</reference>